<evidence type="ECO:0000313" key="4">
    <source>
        <dbReference type="Proteomes" id="UP000679848"/>
    </source>
</evidence>
<evidence type="ECO:0000313" key="3">
    <source>
        <dbReference type="EMBL" id="BCK84382.1"/>
    </source>
</evidence>
<evidence type="ECO:0000259" key="2">
    <source>
        <dbReference type="Pfam" id="PF00589"/>
    </source>
</evidence>
<reference evidence="3" key="1">
    <citation type="submission" date="2020-09" db="EMBL/GenBank/DDBJ databases">
        <title>New species isolated from human feces.</title>
        <authorList>
            <person name="Kitahara M."/>
            <person name="Shigeno Y."/>
            <person name="Shime M."/>
            <person name="Matsumoto Y."/>
            <person name="Nakamura S."/>
            <person name="Motooka D."/>
            <person name="Fukuoka S."/>
            <person name="Nishikawa H."/>
            <person name="Benno Y."/>
        </authorList>
    </citation>
    <scope>NUCLEOTIDE SEQUENCE</scope>
    <source>
        <strain evidence="3">MM59</strain>
    </source>
</reference>
<dbReference type="SUPFAM" id="SSF46785">
    <property type="entry name" value="Winged helix' DNA-binding domain"/>
    <property type="match status" value="2"/>
</dbReference>
<accession>A0A810QDU8</accession>
<proteinExistence type="predicted"/>
<dbReference type="InterPro" id="IPR036390">
    <property type="entry name" value="WH_DNA-bd_sf"/>
</dbReference>
<dbReference type="InterPro" id="IPR036388">
    <property type="entry name" value="WH-like_DNA-bd_sf"/>
</dbReference>
<dbReference type="GO" id="GO:0006310">
    <property type="term" value="P:DNA recombination"/>
    <property type="evidence" value="ECO:0007669"/>
    <property type="project" value="UniProtKB-KW"/>
</dbReference>
<keyword evidence="1" id="KW-0233">DNA recombination</keyword>
<dbReference type="InterPro" id="IPR011010">
    <property type="entry name" value="DNA_brk_join_enz"/>
</dbReference>
<dbReference type="InterPro" id="IPR002104">
    <property type="entry name" value="Integrase_catalytic"/>
</dbReference>
<organism evidence="3 4">
    <name type="scientific">Pusillibacter faecalis</name>
    <dbReference type="NCBI Taxonomy" id="2714358"/>
    <lineage>
        <taxon>Bacteria</taxon>
        <taxon>Bacillati</taxon>
        <taxon>Bacillota</taxon>
        <taxon>Clostridia</taxon>
        <taxon>Eubacteriales</taxon>
        <taxon>Oscillospiraceae</taxon>
        <taxon>Pusillibacter</taxon>
    </lineage>
</organism>
<gene>
    <name evidence="3" type="ORF">MM59RIKEN_17010</name>
</gene>
<dbReference type="SUPFAM" id="SSF56349">
    <property type="entry name" value="DNA breaking-rejoining enzymes"/>
    <property type="match status" value="2"/>
</dbReference>
<dbReference type="Pfam" id="PF00589">
    <property type="entry name" value="Phage_integrase"/>
    <property type="match status" value="1"/>
</dbReference>
<evidence type="ECO:0000256" key="1">
    <source>
        <dbReference type="ARBA" id="ARBA00023172"/>
    </source>
</evidence>
<sequence>MQEYIVNRPDPNAMKQILEKNFENAAGVILRLAWQAGLLRDEIHTLTWGQIDFLDNQILLKDRTVPISGELAIWLRALREGRSHRSEVVVLSDRDQKPLKPQSISRLARMALDAGGQTGVRLIDLRHDFVLRQLETEDWQYVSRITGIEAAAMNVHFAQHLEHRRVSTRARREEAQPPDEFALWKLLQAERLSPAGVTLWLTWQLGLRLEEIVTLRWDQLHGETLRLPDRIVPLTSGVLGVLSDLRAASPDAVYILTAPRSGRPYDRTRLSKIVRTALVRAGLDNITLRDLRLDCDIRVGGENEVTAFLRRHQSITRNEAAELLQVSASTAYNRLKQMVRRGRLTQIGARYYLSSAVVPPERQTEVILEYLDREGFAYRQDIARLLKIDPRQCRPILQRMVNAGQIEQQRQRYVVKKNA</sequence>
<dbReference type="GO" id="GO:0003677">
    <property type="term" value="F:DNA binding"/>
    <property type="evidence" value="ECO:0007669"/>
    <property type="project" value="InterPro"/>
</dbReference>
<dbReference type="Gene3D" id="1.10.443.10">
    <property type="entry name" value="Intergrase catalytic core"/>
    <property type="match status" value="2"/>
</dbReference>
<dbReference type="InterPro" id="IPR013762">
    <property type="entry name" value="Integrase-like_cat_sf"/>
</dbReference>
<name>A0A810QDU8_9FIRM</name>
<dbReference type="Proteomes" id="UP000679848">
    <property type="component" value="Chromosome"/>
</dbReference>
<keyword evidence="4" id="KW-1185">Reference proteome</keyword>
<protein>
    <recommendedName>
        <fullName evidence="2">Tyr recombinase domain-containing protein</fullName>
    </recommendedName>
</protein>
<feature type="domain" description="Tyr recombinase" evidence="2">
    <location>
        <begin position="28"/>
        <end position="157"/>
    </location>
</feature>
<dbReference type="RefSeq" id="WP_213543115.1">
    <property type="nucleotide sequence ID" value="NZ_AP023420.1"/>
</dbReference>
<dbReference type="KEGG" id="pfaa:MM59RIKEN_17010"/>
<dbReference type="EMBL" id="AP023420">
    <property type="protein sequence ID" value="BCK84382.1"/>
    <property type="molecule type" value="Genomic_DNA"/>
</dbReference>
<dbReference type="AlphaFoldDB" id="A0A810QDU8"/>
<dbReference type="GO" id="GO:0015074">
    <property type="term" value="P:DNA integration"/>
    <property type="evidence" value="ECO:0007669"/>
    <property type="project" value="InterPro"/>
</dbReference>
<dbReference type="Gene3D" id="1.10.10.10">
    <property type="entry name" value="Winged helix-like DNA-binding domain superfamily/Winged helix DNA-binding domain"/>
    <property type="match status" value="1"/>
</dbReference>